<comment type="subcellular location">
    <subcellularLocation>
        <location evidence="1">Secreted</location>
    </subcellularLocation>
</comment>
<feature type="chain" id="PRO_5043787625" description="Protein RALF-like 34" evidence="7">
    <location>
        <begin position="30"/>
        <end position="137"/>
    </location>
</feature>
<keyword evidence="4" id="KW-0372">Hormone</keyword>
<keyword evidence="3" id="KW-0964">Secreted</keyword>
<name>A0AAV8TW83_9ROSI</name>
<keyword evidence="9" id="KW-1185">Reference proteome</keyword>
<dbReference type="AlphaFoldDB" id="A0AAV8TW83"/>
<evidence type="ECO:0000256" key="3">
    <source>
        <dbReference type="ARBA" id="ARBA00022525"/>
    </source>
</evidence>
<reference evidence="8 9" key="1">
    <citation type="submission" date="2021-09" db="EMBL/GenBank/DDBJ databases">
        <title>Genomic insights and catalytic innovation underlie evolution of tropane alkaloids biosynthesis.</title>
        <authorList>
            <person name="Wang Y.-J."/>
            <person name="Tian T."/>
            <person name="Huang J.-P."/>
            <person name="Huang S.-X."/>
        </authorList>
    </citation>
    <scope>NUCLEOTIDE SEQUENCE [LARGE SCALE GENOMIC DNA]</scope>
    <source>
        <strain evidence="8">KIB-2018</strain>
        <tissue evidence="8">Leaf</tissue>
    </source>
</reference>
<dbReference type="Proteomes" id="UP001159364">
    <property type="component" value="Linkage Group LG03"/>
</dbReference>
<protein>
    <recommendedName>
        <fullName evidence="10">Protein RALF-like 34</fullName>
    </recommendedName>
</protein>
<gene>
    <name evidence="8" type="ORF">K2173_021408</name>
</gene>
<evidence type="ECO:0000313" key="9">
    <source>
        <dbReference type="Proteomes" id="UP001159364"/>
    </source>
</evidence>
<dbReference type="GO" id="GO:0005576">
    <property type="term" value="C:extracellular region"/>
    <property type="evidence" value="ECO:0007669"/>
    <property type="project" value="UniProtKB-SubCell"/>
</dbReference>
<dbReference type="GO" id="GO:0019722">
    <property type="term" value="P:calcium-mediated signaling"/>
    <property type="evidence" value="ECO:0007669"/>
    <property type="project" value="TreeGrafter"/>
</dbReference>
<keyword evidence="6" id="KW-1015">Disulfide bond</keyword>
<sequence>MAAPTFKTFTLCCFFFVVFLTLHCPITQAHVNEKSNLKLLTDAVEWPFSAATYGVLDEEDDGDDGLDDLDGDEGKIDRRSLFWRGFHYYISYGALSANRIPCPPRSGRSYYTHNCFKARTPVNPYSRGCSRIARCRA</sequence>
<proteinExistence type="inferred from homology"/>
<keyword evidence="5 7" id="KW-0732">Signal</keyword>
<comment type="caution">
    <text evidence="8">The sequence shown here is derived from an EMBL/GenBank/DDBJ whole genome shotgun (WGS) entry which is preliminary data.</text>
</comment>
<dbReference type="EMBL" id="JAIWQS010000003">
    <property type="protein sequence ID" value="KAJ8770761.1"/>
    <property type="molecule type" value="Genomic_DNA"/>
</dbReference>
<dbReference type="PANTHER" id="PTHR33136">
    <property type="entry name" value="RAPID ALKALINIZATION FACTOR-LIKE"/>
    <property type="match status" value="1"/>
</dbReference>
<dbReference type="PANTHER" id="PTHR33136:SF6">
    <property type="entry name" value="PROTEIN RALF-LIKE 34"/>
    <property type="match status" value="1"/>
</dbReference>
<evidence type="ECO:0000256" key="6">
    <source>
        <dbReference type="ARBA" id="ARBA00023157"/>
    </source>
</evidence>
<accession>A0AAV8TW83</accession>
<evidence type="ECO:0008006" key="10">
    <source>
        <dbReference type="Google" id="ProtNLM"/>
    </source>
</evidence>
<evidence type="ECO:0000256" key="5">
    <source>
        <dbReference type="ARBA" id="ARBA00022729"/>
    </source>
</evidence>
<dbReference type="GO" id="GO:0005179">
    <property type="term" value="F:hormone activity"/>
    <property type="evidence" value="ECO:0007669"/>
    <property type="project" value="UniProtKB-KW"/>
</dbReference>
<feature type="signal peptide" evidence="7">
    <location>
        <begin position="1"/>
        <end position="29"/>
    </location>
</feature>
<dbReference type="GO" id="GO:0040008">
    <property type="term" value="P:regulation of growth"/>
    <property type="evidence" value="ECO:0007669"/>
    <property type="project" value="UniProtKB-ARBA"/>
</dbReference>
<evidence type="ECO:0000256" key="2">
    <source>
        <dbReference type="ARBA" id="ARBA00009178"/>
    </source>
</evidence>
<evidence type="ECO:0000256" key="4">
    <source>
        <dbReference type="ARBA" id="ARBA00022702"/>
    </source>
</evidence>
<dbReference type="InterPro" id="IPR008801">
    <property type="entry name" value="RALF"/>
</dbReference>
<dbReference type="GO" id="GO:0009506">
    <property type="term" value="C:plasmodesma"/>
    <property type="evidence" value="ECO:0007669"/>
    <property type="project" value="TreeGrafter"/>
</dbReference>
<organism evidence="8 9">
    <name type="scientific">Erythroxylum novogranatense</name>
    <dbReference type="NCBI Taxonomy" id="1862640"/>
    <lineage>
        <taxon>Eukaryota</taxon>
        <taxon>Viridiplantae</taxon>
        <taxon>Streptophyta</taxon>
        <taxon>Embryophyta</taxon>
        <taxon>Tracheophyta</taxon>
        <taxon>Spermatophyta</taxon>
        <taxon>Magnoliopsida</taxon>
        <taxon>eudicotyledons</taxon>
        <taxon>Gunneridae</taxon>
        <taxon>Pentapetalae</taxon>
        <taxon>rosids</taxon>
        <taxon>fabids</taxon>
        <taxon>Malpighiales</taxon>
        <taxon>Erythroxylaceae</taxon>
        <taxon>Erythroxylum</taxon>
    </lineage>
</organism>
<comment type="similarity">
    <text evidence="2">Belongs to the plant rapid alkalinization factor (RALF) family.</text>
</comment>
<evidence type="ECO:0000256" key="1">
    <source>
        <dbReference type="ARBA" id="ARBA00004613"/>
    </source>
</evidence>
<dbReference type="Pfam" id="PF05498">
    <property type="entry name" value="RALF"/>
    <property type="match status" value="1"/>
</dbReference>
<evidence type="ECO:0000256" key="7">
    <source>
        <dbReference type="SAM" id="SignalP"/>
    </source>
</evidence>
<evidence type="ECO:0000313" key="8">
    <source>
        <dbReference type="EMBL" id="KAJ8770761.1"/>
    </source>
</evidence>